<reference evidence="4" key="2">
    <citation type="submission" date="2023-04" db="EMBL/GenBank/DDBJ databases">
        <authorList>
            <person name="Bruccoleri R.E."/>
            <person name="Oakeley E.J."/>
            <person name="Faust A.-M."/>
            <person name="Dessus-Babus S."/>
            <person name="Altorfer M."/>
            <person name="Burckhardt D."/>
            <person name="Oertli M."/>
            <person name="Naumann U."/>
            <person name="Petersen F."/>
            <person name="Wong J."/>
        </authorList>
    </citation>
    <scope>NUCLEOTIDE SEQUENCE</scope>
    <source>
        <strain evidence="4">GSM-AAB239-AS_SAM_17_03QT</strain>
        <tissue evidence="4">Leaf</tissue>
    </source>
</reference>
<dbReference type="AlphaFoldDB" id="A0AAX6HX06"/>
<organism evidence="4 5">
    <name type="scientific">Iris pallida</name>
    <name type="common">Sweet iris</name>
    <dbReference type="NCBI Taxonomy" id="29817"/>
    <lineage>
        <taxon>Eukaryota</taxon>
        <taxon>Viridiplantae</taxon>
        <taxon>Streptophyta</taxon>
        <taxon>Embryophyta</taxon>
        <taxon>Tracheophyta</taxon>
        <taxon>Spermatophyta</taxon>
        <taxon>Magnoliopsida</taxon>
        <taxon>Liliopsida</taxon>
        <taxon>Asparagales</taxon>
        <taxon>Iridaceae</taxon>
        <taxon>Iridoideae</taxon>
        <taxon>Irideae</taxon>
        <taxon>Iris</taxon>
    </lineage>
</organism>
<dbReference type="EMBL" id="JANAVB010006199">
    <property type="protein sequence ID" value="KAJ6845442.1"/>
    <property type="molecule type" value="Genomic_DNA"/>
</dbReference>
<dbReference type="Pfam" id="PF00201">
    <property type="entry name" value="UDPGT"/>
    <property type="match status" value="1"/>
</dbReference>
<comment type="caution">
    <text evidence="4">The sequence shown here is derived from an EMBL/GenBank/DDBJ whole genome shotgun (WGS) entry which is preliminary data.</text>
</comment>
<accession>A0AAX6HX06</accession>
<dbReference type="PANTHER" id="PTHR48049:SF60">
    <property type="entry name" value="UDP-GLYCOSYLTRANSFERASE 91B1"/>
    <property type="match status" value="1"/>
</dbReference>
<keyword evidence="2" id="KW-0808">Transferase</keyword>
<comment type="similarity">
    <text evidence="1">Belongs to the UDP-glycosyltransferase family.</text>
</comment>
<feature type="region of interest" description="Disordered" evidence="3">
    <location>
        <begin position="465"/>
        <end position="504"/>
    </location>
</feature>
<dbReference type="SUPFAM" id="SSF53756">
    <property type="entry name" value="UDP-Glycosyltransferase/glycogen phosphorylase"/>
    <property type="match status" value="1"/>
</dbReference>
<dbReference type="GO" id="GO:0035251">
    <property type="term" value="F:UDP-glucosyltransferase activity"/>
    <property type="evidence" value="ECO:0007669"/>
    <property type="project" value="InterPro"/>
</dbReference>
<dbReference type="Gene3D" id="3.40.50.2000">
    <property type="entry name" value="Glycogen Phosphorylase B"/>
    <property type="match status" value="2"/>
</dbReference>
<proteinExistence type="inferred from homology"/>
<evidence type="ECO:0000256" key="3">
    <source>
        <dbReference type="SAM" id="MobiDB-lite"/>
    </source>
</evidence>
<reference evidence="4" key="1">
    <citation type="journal article" date="2023" name="GigaByte">
        <title>Genome assembly of the bearded iris, Iris pallida Lam.</title>
        <authorList>
            <person name="Bruccoleri R.E."/>
            <person name="Oakeley E.J."/>
            <person name="Faust A.M.E."/>
            <person name="Altorfer M."/>
            <person name="Dessus-Babus S."/>
            <person name="Burckhardt D."/>
            <person name="Oertli M."/>
            <person name="Naumann U."/>
            <person name="Petersen F."/>
            <person name="Wong J."/>
        </authorList>
    </citation>
    <scope>NUCLEOTIDE SEQUENCE</scope>
    <source>
        <strain evidence="4">GSM-AAB239-AS_SAM_17_03QT</strain>
    </source>
</reference>
<evidence type="ECO:0000313" key="4">
    <source>
        <dbReference type="EMBL" id="KAJ6845442.1"/>
    </source>
</evidence>
<evidence type="ECO:0000256" key="1">
    <source>
        <dbReference type="ARBA" id="ARBA00009995"/>
    </source>
</evidence>
<name>A0AAX6HX06_IRIPA</name>
<gene>
    <name evidence="4" type="ORF">M6B38_286965</name>
</gene>
<dbReference type="Proteomes" id="UP001140949">
    <property type="component" value="Unassembled WGS sequence"/>
</dbReference>
<keyword evidence="5" id="KW-1185">Reference proteome</keyword>
<dbReference type="CDD" id="cd03784">
    <property type="entry name" value="GT1_Gtf-like"/>
    <property type="match status" value="1"/>
</dbReference>
<dbReference type="InterPro" id="IPR002213">
    <property type="entry name" value="UDP_glucos_trans"/>
</dbReference>
<dbReference type="FunFam" id="3.40.50.2000:FF:000037">
    <property type="entry name" value="Glycosyltransferase"/>
    <property type="match status" value="1"/>
</dbReference>
<protein>
    <submittedName>
        <fullName evidence="4">UDP-glycosyltransferase 91C1-like</fullName>
    </submittedName>
</protein>
<evidence type="ECO:0000256" key="2">
    <source>
        <dbReference type="ARBA" id="ARBA00022679"/>
    </source>
</evidence>
<dbReference type="InterPro" id="IPR050481">
    <property type="entry name" value="UDP-glycosyltransf_plant"/>
</dbReference>
<evidence type="ECO:0000313" key="5">
    <source>
        <dbReference type="Proteomes" id="UP001140949"/>
    </source>
</evidence>
<sequence>MDPNEQLHIAVLPWLAAGHLIPFVELSTRLSLLGHRVSFLSTPANLLRLPSGLPPLLRPVPLVPSHSFGGSGSCTLDISNRPDSDSLRVQLGRTFDSLADSLSAFLRSASPPVDWLLCDYGSYWAPALAKSSNARSAYVSPFNATVCCFFGPMDDVLAGRLPRSLDDFTRRPPWVPFPTSVAFTPREARKVFALADDDDAADTTGVSEAYRVCKTIEGCDVVAVRSCAELEREWLELLPDILKKPVIPLGHFPPMRRDCMKNDRGDDWASAIEWLDKQPDGSVIYVAFGSEVRLSEEETREIARGLELSGLPFVWALRDPAGGSESPRVVDDVGRGIVCRGWVPQGRLLGHPAVGGYMTHCGWNSLVEGLSLGRSLILMPMMYDQPLNARMIAEKGAGREVPRRDDEDGTFDAVGIAETLRLVMVEEAGETYRARARELKSVLGDEGVQDSYVVRFVQHMKDHRPIRTPSASSTDRVDTRGDGSPMLNPQAIGGTLGATNCDQC</sequence>
<dbReference type="PANTHER" id="PTHR48049">
    <property type="entry name" value="GLYCOSYLTRANSFERASE"/>
    <property type="match status" value="1"/>
</dbReference>